<protein>
    <recommendedName>
        <fullName evidence="4">C6 zinc finger domain containing protein</fullName>
    </recommendedName>
</protein>
<reference evidence="2 3" key="1">
    <citation type="submission" date="2024-01" db="EMBL/GenBank/DDBJ databases">
        <authorList>
            <person name="Allen C."/>
            <person name="Tagirdzhanova G."/>
        </authorList>
    </citation>
    <scope>NUCLEOTIDE SEQUENCE [LARGE SCALE GENOMIC DNA]</scope>
</reference>
<evidence type="ECO:0000313" key="2">
    <source>
        <dbReference type="EMBL" id="CAK7217419.1"/>
    </source>
</evidence>
<keyword evidence="3" id="KW-1185">Reference proteome</keyword>
<organism evidence="2 3">
    <name type="scientific">Sporothrix curviconia</name>
    <dbReference type="NCBI Taxonomy" id="1260050"/>
    <lineage>
        <taxon>Eukaryota</taxon>
        <taxon>Fungi</taxon>
        <taxon>Dikarya</taxon>
        <taxon>Ascomycota</taxon>
        <taxon>Pezizomycotina</taxon>
        <taxon>Sordariomycetes</taxon>
        <taxon>Sordariomycetidae</taxon>
        <taxon>Ophiostomatales</taxon>
        <taxon>Ophiostomataceae</taxon>
        <taxon>Sporothrix</taxon>
    </lineage>
</organism>
<name>A0ABP0BCT5_9PEZI</name>
<feature type="region of interest" description="Disordered" evidence="1">
    <location>
        <begin position="18"/>
        <end position="45"/>
    </location>
</feature>
<comment type="caution">
    <text evidence="2">The sequence shown here is derived from an EMBL/GenBank/DDBJ whole genome shotgun (WGS) entry which is preliminary data.</text>
</comment>
<accession>A0ABP0BCT5</accession>
<sequence length="359" mass="39199">MPCDRCFSHNVACYYQDKGVPGRPRKEKQRRPEGPPRASLTPTPRCTVLSPVASDATSISSHMSRLESLADAADVSSNGLLGPLSLPPVTQMPDVGNFDFDFDFSFPIELFGQCPLVRHSHDTDTETSLVTPASTTLSPPSSPAAPESCTCANEVSTLVRALRHRTTMSHAILGDLRAGAGLVQRLLTCLICYNVAKAPRLTIENVLLIGRLMTEMTTGYRRYLRWVRATAAASRADSNNSTTRETVYLDLSGTASFQISPQKMHELIVDGLQADATRLTDLGAQFALRQHNRHMVGHESCPADAEGRCWRERYDVDNDPLDICPRNAAARTLTPCYRVVDAIQAGIHAFAAEVGFLDG</sequence>
<evidence type="ECO:0000313" key="3">
    <source>
        <dbReference type="Proteomes" id="UP001642405"/>
    </source>
</evidence>
<evidence type="ECO:0000256" key="1">
    <source>
        <dbReference type="SAM" id="MobiDB-lite"/>
    </source>
</evidence>
<gene>
    <name evidence="2" type="ORF">SCUCBS95973_003145</name>
</gene>
<dbReference type="EMBL" id="CAWUHB010000013">
    <property type="protein sequence ID" value="CAK7217419.1"/>
    <property type="molecule type" value="Genomic_DNA"/>
</dbReference>
<proteinExistence type="predicted"/>
<dbReference type="Proteomes" id="UP001642405">
    <property type="component" value="Unassembled WGS sequence"/>
</dbReference>
<evidence type="ECO:0008006" key="4">
    <source>
        <dbReference type="Google" id="ProtNLM"/>
    </source>
</evidence>